<dbReference type="InterPro" id="IPR001680">
    <property type="entry name" value="WD40_rpt"/>
</dbReference>
<dbReference type="Gene3D" id="2.130.10.10">
    <property type="entry name" value="YVTN repeat-like/Quinoprotein amine dehydrogenase"/>
    <property type="match status" value="1"/>
</dbReference>
<dbReference type="EMBL" id="JABANP010000094">
    <property type="protein sequence ID" value="KAF4690683.1"/>
    <property type="molecule type" value="Genomic_DNA"/>
</dbReference>
<evidence type="ECO:0000313" key="4">
    <source>
        <dbReference type="Proteomes" id="UP000541610"/>
    </source>
</evidence>
<dbReference type="OrthoDB" id="10268105at2759"/>
<evidence type="ECO:0000256" key="1">
    <source>
        <dbReference type="PROSITE-ProRule" id="PRU00221"/>
    </source>
</evidence>
<evidence type="ECO:0000313" key="3">
    <source>
        <dbReference type="EMBL" id="KAF4690683.1"/>
    </source>
</evidence>
<dbReference type="AlphaFoldDB" id="A0A7J6P3D0"/>
<dbReference type="Proteomes" id="UP000541610">
    <property type="component" value="Unassembled WGS sequence"/>
</dbReference>
<dbReference type="SUPFAM" id="SSF69322">
    <property type="entry name" value="Tricorn protease domain 2"/>
    <property type="match status" value="1"/>
</dbReference>
<dbReference type="InterPro" id="IPR036322">
    <property type="entry name" value="WD40_repeat_dom_sf"/>
</dbReference>
<feature type="region of interest" description="Disordered" evidence="2">
    <location>
        <begin position="711"/>
        <end position="755"/>
    </location>
</feature>
<dbReference type="PANTHER" id="PTHR44099">
    <property type="entry name" value="RABCONNECTIN-3B, ISOFORM A"/>
    <property type="match status" value="1"/>
</dbReference>
<keyword evidence="1" id="KW-0853">WD repeat</keyword>
<reference evidence="3 4" key="1">
    <citation type="submission" date="2020-04" db="EMBL/GenBank/DDBJ databases">
        <title>Perkinsus olseni comparative genomics.</title>
        <authorList>
            <person name="Bogema D.R."/>
        </authorList>
    </citation>
    <scope>NUCLEOTIDE SEQUENCE [LARGE SCALE GENOMIC DNA]</scope>
    <source>
        <strain evidence="3">00978-12</strain>
    </source>
</reference>
<dbReference type="SUPFAM" id="SSF50978">
    <property type="entry name" value="WD40 repeat-like"/>
    <property type="match status" value="1"/>
</dbReference>
<dbReference type="InterPro" id="IPR049916">
    <property type="entry name" value="WDR72-like"/>
</dbReference>
<name>A0A7J6P3D0_PEROL</name>
<dbReference type="SMART" id="SM00320">
    <property type="entry name" value="WD40"/>
    <property type="match status" value="2"/>
</dbReference>
<dbReference type="PROSITE" id="PS50082">
    <property type="entry name" value="WD_REPEATS_2"/>
    <property type="match status" value="1"/>
</dbReference>
<sequence>MSENYPSIAAQTRSLPKLMLRKTGSRRRAGDQPEEESAVAPMAASIDGEWIAVACSGIGRPNVIALFEGRKAFTKKPVRWLELKSPSPIIDLCFTRAHSSEGSVFHRVRLVSATEKAVSVWDVQTGFLLFEASRCPLASPSAAAVTNSCTVVLWQRGGRGVFEWNVGGDGVFSTTPCSLERPCSREVVLCAAGGGSADCSLGLCLATDRHLVAWRAGCPLLLDNSTTAELIGQCEQLVIYHDGVAALLGFGKACLWSGSADESVVPVELDRGPVERLFAHGRTVYGFTETGSVMTVEAAGCGIIDRRLPENVGGVLPVHDEGYVVELSSHSVLYYDTLGGGVGVELELELGTPSSCGDCGGIGCWVLGKAGDTLWKILVISADKAIARRMNTRDGSDVVLSGIDHQTTTFMTCLSDRPGLVAGGTAEGAVMLWDLTSGLFTGEPVSFVPSSPSGKVVDIRRCSVMAAFSREDISPAEPLVIATMEDAGAARVLAVDLDPHGGLDGLREIIRLQSSSYTPGMNFGVVVELLPLMDHSTVDSLSDTRASDDHDVADEFQSVVFSCSWRSTDAEVDRSHPVYSEAWVVATGERDWQWESEDDWPRGMDRYLGPPTMTAGAFTLTLTEANGFELTAAVPGAGMRSMRSLNEEATINGLLAEKCCYAGLRSAEGWSTVESGVHDAPADRQPREAVEANLASTAGRKPELARRLTVHPKSPMGLRGSYRYEKERRQRGSQRRLRRSETSSFPRRVTEPRTSCSSLRPKAHMSYNAIIDFLLYGPRMCPYFVDVVWLCEEAVVGQAGQRESAAVLGDLRLLLRILEFDVMDHCDECREAVMALCRRVSLDFSDMKCIYFLGVCADVAPTIFGEMLRDDQKAAEVGHRLLQAVLAEGDAAAAETLIRGYTRLVARVWKPERRRSMLVDTYRVYAHEPRKASMALQVLLRAGLHDPLGFISTFSDLAVEGDDGTTAVLVLVSLLHKHPRRLRHCVPEFAEAAVLRCLDPVFPLRRRNCLIPATTALHEMVKTFPNTSFDQPTQRFAVAKDSTIIVYDLRTASKWRVLEGHRGDVSATAFDPTGTQLASYSAQDATLRVWQCGSTGFFGGILGFAGKFVLTRQLQRIEPGRDVDEWRCRLVWRSGSELLLTREDNTGMLIKTSEKG</sequence>
<organism evidence="3 4">
    <name type="scientific">Perkinsus olseni</name>
    <name type="common">Perkinsus atlanticus</name>
    <dbReference type="NCBI Taxonomy" id="32597"/>
    <lineage>
        <taxon>Eukaryota</taxon>
        <taxon>Sar</taxon>
        <taxon>Alveolata</taxon>
        <taxon>Perkinsozoa</taxon>
        <taxon>Perkinsea</taxon>
        <taxon>Perkinsida</taxon>
        <taxon>Perkinsidae</taxon>
        <taxon>Perkinsus</taxon>
    </lineage>
</organism>
<comment type="caution">
    <text evidence="3">The sequence shown here is derived from an EMBL/GenBank/DDBJ whole genome shotgun (WGS) entry which is preliminary data.</text>
</comment>
<dbReference type="GO" id="GO:0005737">
    <property type="term" value="C:cytoplasm"/>
    <property type="evidence" value="ECO:0007669"/>
    <property type="project" value="TreeGrafter"/>
</dbReference>
<protein>
    <submittedName>
        <fullName evidence="3">Uncharacterized protein</fullName>
    </submittedName>
</protein>
<proteinExistence type="predicted"/>
<evidence type="ECO:0000256" key="2">
    <source>
        <dbReference type="SAM" id="MobiDB-lite"/>
    </source>
</evidence>
<gene>
    <name evidence="3" type="ORF">FOZ60_017050</name>
</gene>
<dbReference type="InterPro" id="IPR015943">
    <property type="entry name" value="WD40/YVTN_repeat-like_dom_sf"/>
</dbReference>
<dbReference type="Pfam" id="PF00400">
    <property type="entry name" value="WD40"/>
    <property type="match status" value="1"/>
</dbReference>
<accession>A0A7J6P3D0</accession>
<feature type="repeat" description="WD" evidence="1">
    <location>
        <begin position="1058"/>
        <end position="1091"/>
    </location>
</feature>
<dbReference type="PANTHER" id="PTHR44099:SF4">
    <property type="entry name" value="RABCONNECTIN-3B, ISOFORM A"/>
    <property type="match status" value="1"/>
</dbReference>